<sequence>MLHPLADTQAMELPVLQIFASEETHSCNFTTQSRAFARMMKRVRKAPPLCLYKLPEKQPVAVTESGSWAMIDSRRLYSRKSRNIKRDRYNSRYRKTKLSLA</sequence>
<dbReference type="Proteomes" id="UP000735302">
    <property type="component" value="Unassembled WGS sequence"/>
</dbReference>
<proteinExistence type="predicted"/>
<evidence type="ECO:0000313" key="2">
    <source>
        <dbReference type="Proteomes" id="UP000735302"/>
    </source>
</evidence>
<keyword evidence="2" id="KW-1185">Reference proteome</keyword>
<reference evidence="1 2" key="1">
    <citation type="journal article" date="2021" name="Elife">
        <title>Chloroplast acquisition without the gene transfer in kleptoplastic sea slugs, Plakobranchus ocellatus.</title>
        <authorList>
            <person name="Maeda T."/>
            <person name="Takahashi S."/>
            <person name="Yoshida T."/>
            <person name="Shimamura S."/>
            <person name="Takaki Y."/>
            <person name="Nagai Y."/>
            <person name="Toyoda A."/>
            <person name="Suzuki Y."/>
            <person name="Arimoto A."/>
            <person name="Ishii H."/>
            <person name="Satoh N."/>
            <person name="Nishiyama T."/>
            <person name="Hasebe M."/>
            <person name="Maruyama T."/>
            <person name="Minagawa J."/>
            <person name="Obokata J."/>
            <person name="Shigenobu S."/>
        </authorList>
    </citation>
    <scope>NUCLEOTIDE SEQUENCE [LARGE SCALE GENOMIC DNA]</scope>
</reference>
<dbReference type="AlphaFoldDB" id="A0AAV4AT18"/>
<accession>A0AAV4AT18</accession>
<dbReference type="EMBL" id="BLXT01004061">
    <property type="protein sequence ID" value="GFO09269.1"/>
    <property type="molecule type" value="Genomic_DNA"/>
</dbReference>
<organism evidence="1 2">
    <name type="scientific">Plakobranchus ocellatus</name>
    <dbReference type="NCBI Taxonomy" id="259542"/>
    <lineage>
        <taxon>Eukaryota</taxon>
        <taxon>Metazoa</taxon>
        <taxon>Spiralia</taxon>
        <taxon>Lophotrochozoa</taxon>
        <taxon>Mollusca</taxon>
        <taxon>Gastropoda</taxon>
        <taxon>Heterobranchia</taxon>
        <taxon>Euthyneura</taxon>
        <taxon>Panpulmonata</taxon>
        <taxon>Sacoglossa</taxon>
        <taxon>Placobranchoidea</taxon>
        <taxon>Plakobranchidae</taxon>
        <taxon>Plakobranchus</taxon>
    </lineage>
</organism>
<evidence type="ECO:0000313" key="1">
    <source>
        <dbReference type="EMBL" id="GFO09269.1"/>
    </source>
</evidence>
<gene>
    <name evidence="1" type="ORF">PoB_003577400</name>
</gene>
<protein>
    <submittedName>
        <fullName evidence="1">Uncharacterized protein</fullName>
    </submittedName>
</protein>
<name>A0AAV4AT18_9GAST</name>
<comment type="caution">
    <text evidence="1">The sequence shown here is derived from an EMBL/GenBank/DDBJ whole genome shotgun (WGS) entry which is preliminary data.</text>
</comment>